<feature type="compositionally biased region" description="Polar residues" evidence="1">
    <location>
        <begin position="824"/>
        <end position="835"/>
    </location>
</feature>
<feature type="compositionally biased region" description="Basic and acidic residues" evidence="1">
    <location>
        <begin position="41"/>
        <end position="56"/>
    </location>
</feature>
<evidence type="ECO:0000259" key="3">
    <source>
        <dbReference type="Pfam" id="PF12274"/>
    </source>
</evidence>
<dbReference type="PANTHER" id="PTHR33326">
    <property type="entry name" value="OS05G0543800 PROTEIN"/>
    <property type="match status" value="1"/>
</dbReference>
<feature type="region of interest" description="Disordered" evidence="1">
    <location>
        <begin position="822"/>
        <end position="880"/>
    </location>
</feature>
<keyword evidence="2" id="KW-0472">Membrane</keyword>
<organism evidence="4">
    <name type="scientific">Oryza glumipatula</name>
    <dbReference type="NCBI Taxonomy" id="40148"/>
    <lineage>
        <taxon>Eukaryota</taxon>
        <taxon>Viridiplantae</taxon>
        <taxon>Streptophyta</taxon>
        <taxon>Embryophyta</taxon>
        <taxon>Tracheophyta</taxon>
        <taxon>Spermatophyta</taxon>
        <taxon>Magnoliopsida</taxon>
        <taxon>Liliopsida</taxon>
        <taxon>Poales</taxon>
        <taxon>Poaceae</taxon>
        <taxon>BOP clade</taxon>
        <taxon>Oryzoideae</taxon>
        <taxon>Oryzeae</taxon>
        <taxon>Oryzinae</taxon>
        <taxon>Oryza</taxon>
    </lineage>
</organism>
<dbReference type="Pfam" id="PF12274">
    <property type="entry name" value="DUF3615"/>
    <property type="match status" value="2"/>
</dbReference>
<feature type="compositionally biased region" description="Basic residues" evidence="1">
    <location>
        <begin position="24"/>
        <end position="40"/>
    </location>
</feature>
<accession>A0A0E0AX16</accession>
<dbReference type="STRING" id="40148.A0A0E0AX16"/>
<feature type="region of interest" description="Disordered" evidence="1">
    <location>
        <begin position="906"/>
        <end position="957"/>
    </location>
</feature>
<name>A0A0E0AX16_9ORYZ</name>
<dbReference type="EnsemblPlants" id="OGLUM08G20150.3">
    <property type="protein sequence ID" value="OGLUM08G20150.3"/>
    <property type="gene ID" value="OGLUM08G20150"/>
</dbReference>
<dbReference type="Proteomes" id="UP000026961">
    <property type="component" value="Chromosome 8"/>
</dbReference>
<feature type="compositionally biased region" description="Low complexity" evidence="1">
    <location>
        <begin position="913"/>
        <end position="925"/>
    </location>
</feature>
<evidence type="ECO:0000256" key="1">
    <source>
        <dbReference type="SAM" id="MobiDB-lite"/>
    </source>
</evidence>
<keyword evidence="2" id="KW-1133">Transmembrane helix</keyword>
<keyword evidence="5" id="KW-1185">Reference proteome</keyword>
<feature type="domain" description="DUF3615" evidence="3">
    <location>
        <begin position="245"/>
        <end position="317"/>
    </location>
</feature>
<keyword evidence="2" id="KW-0812">Transmembrane</keyword>
<feature type="region of interest" description="Disordered" evidence="1">
    <location>
        <begin position="18"/>
        <end position="71"/>
    </location>
</feature>
<evidence type="ECO:0000256" key="2">
    <source>
        <dbReference type="SAM" id="Phobius"/>
    </source>
</evidence>
<dbReference type="PANTHER" id="PTHR33326:SF4">
    <property type="entry name" value="OS08G0495300 PROTEIN"/>
    <property type="match status" value="1"/>
</dbReference>
<feature type="transmembrane region" description="Helical" evidence="2">
    <location>
        <begin position="751"/>
        <end position="774"/>
    </location>
</feature>
<dbReference type="AlphaFoldDB" id="A0A0E0AX16"/>
<dbReference type="Gramene" id="OGLUM08G20150.3">
    <property type="protein sequence ID" value="OGLUM08G20150.3"/>
    <property type="gene ID" value="OGLUM08G20150"/>
</dbReference>
<proteinExistence type="predicted"/>
<dbReference type="eggNOG" id="ENOG502R51V">
    <property type="taxonomic scope" value="Eukaryota"/>
</dbReference>
<reference evidence="4" key="2">
    <citation type="submission" date="2018-05" db="EMBL/GenBank/DDBJ databases">
        <title>OgluRS3 (Oryza glumaepatula Reference Sequence Version 3).</title>
        <authorList>
            <person name="Zhang J."/>
            <person name="Kudrna D."/>
            <person name="Lee S."/>
            <person name="Talag J."/>
            <person name="Welchert J."/>
            <person name="Wing R.A."/>
        </authorList>
    </citation>
    <scope>NUCLEOTIDE SEQUENCE [LARGE SCALE GENOMIC DNA]</scope>
</reference>
<reference evidence="4" key="1">
    <citation type="submission" date="2015-04" db="UniProtKB">
        <authorList>
            <consortium name="EnsemblPlants"/>
        </authorList>
    </citation>
    <scope>IDENTIFICATION</scope>
</reference>
<dbReference type="HOGENOM" id="CLU_304922_0_0_1"/>
<protein>
    <recommendedName>
        <fullName evidence="3">DUF3615 domain-containing protein</fullName>
    </recommendedName>
</protein>
<evidence type="ECO:0000313" key="4">
    <source>
        <dbReference type="EnsemblPlants" id="OGLUM08G20150.3"/>
    </source>
</evidence>
<feature type="region of interest" description="Disordered" evidence="1">
    <location>
        <begin position="372"/>
        <end position="395"/>
    </location>
</feature>
<evidence type="ECO:0000313" key="5">
    <source>
        <dbReference type="Proteomes" id="UP000026961"/>
    </source>
</evidence>
<dbReference type="InterPro" id="IPR022059">
    <property type="entry name" value="DUF3615"/>
</dbReference>
<sequence>MAATWFGLEPFFPLAGVRFSPPRRCGRIPKRSPVGHRRRRHDADGSEDSRQPCREEEKEEEEEEHGAETASAETLGLHQHPHSDHSGPLCAEKGHAASAQTLLEASSMIADSSSSSQPKAVAVAQDTIEFSEPSGRCLSLSPVSRIWSRLMHQWGLTFYIRVDLQGSFHTYPDVGGPFPSLQEAHNAIDRHLEGRRHPKLWLKQDGVSAMDIIVRQSIYWPDGSIRKRTKSYATEKTHKRMCQLVQALVEKYNEDHNLLGDLAHKLKDVLHYQSVRDKCMGYYHLNFTTETKESDDLDASIDNLFFVEIKHEDKIYYGCANQGSVDMKHPDPHEYDGGHLDLGRPYECVDQWSDSEDDAEYVKAKEAKIRRMYEPAPSPSPRQPSQSYSLARTEEEHVVETASAKAHADPLYAKEGHVPSSITATSSSCQQADAVAQDTEVLPPSGSCLSSSPASHVWARHVKDWGLIFYIRVDLQGSFHTYPDVGGPFQSSQEADKAIDRYLEDHRDPKMRIGQNDDISSIENVIRRCLYWPDGTIKRRTKSSTTWEAKKRMHQFIQALVDKIWHLNSKDVLHYQPLCENHMWYYHLNFTAKTKEDGFDSTSDNLFFVEVKCMGKGNYEEMVVSFFCMVNPIDNGKPCKGCTNNGTADMKHPDTGEYFAGHLDAYLPYGCFGQWSDSDDDDKYVKAKEAKLRRMFKSLNVPESGFICQVKCTRTVSSAIRGCAPVIRVRPAAEPRWPPRPCWECCLHRRVSLVAASIVTVAGVILLLGVAWFVHRYRNQRKWSMKDAASDKSRWVVTSFHKPEFNEEDILSCLDEEVVGVGRTPSSDSKKQATPSRRAAPNDGRRKLTSGMEAQRKMLRSRSGGALDDDGRRQLGGRVRVGEGRRAKLLAMDVGDGGSRLAWQQGDQEGRWTTSGTAAVGSAAAGRRRSAEGGGRRRRAKVWKGGENPAHGNFHPRQKKKGFMVKGMEPLQYC</sequence>
<feature type="domain" description="DUF3615" evidence="3">
    <location>
        <begin position="568"/>
        <end position="653"/>
    </location>
</feature>